<dbReference type="GO" id="GO:0046872">
    <property type="term" value="F:metal ion binding"/>
    <property type="evidence" value="ECO:0007669"/>
    <property type="project" value="UniProtKB-KW"/>
</dbReference>
<feature type="domain" description="Radical SAM core" evidence="3">
    <location>
        <begin position="134"/>
        <end position="222"/>
    </location>
</feature>
<dbReference type="Pfam" id="PF00919">
    <property type="entry name" value="UPF0004"/>
    <property type="match status" value="1"/>
</dbReference>
<evidence type="ECO:0000259" key="3">
    <source>
        <dbReference type="PROSITE" id="PS51918"/>
    </source>
</evidence>
<protein>
    <submittedName>
        <fullName evidence="4">30S ribosomal protein S12 methylthiotransferase RimO</fullName>
    </submittedName>
</protein>
<evidence type="ECO:0000259" key="2">
    <source>
        <dbReference type="PROSITE" id="PS51449"/>
    </source>
</evidence>
<dbReference type="InterPro" id="IPR058240">
    <property type="entry name" value="rSAM_sf"/>
</dbReference>
<dbReference type="GO" id="GO:0005829">
    <property type="term" value="C:cytosol"/>
    <property type="evidence" value="ECO:0007669"/>
    <property type="project" value="TreeGrafter"/>
</dbReference>
<reference evidence="4 5" key="1">
    <citation type="journal article" date="2018" name="Nat. Biotechnol.">
        <title>A standardized bacterial taxonomy based on genome phylogeny substantially revises the tree of life.</title>
        <authorList>
            <person name="Parks D.H."/>
            <person name="Chuvochina M."/>
            <person name="Waite D.W."/>
            <person name="Rinke C."/>
            <person name="Skarshewski A."/>
            <person name="Chaumeil P.A."/>
            <person name="Hugenholtz P."/>
        </authorList>
    </citation>
    <scope>NUCLEOTIDE SEQUENCE [LARGE SCALE GENOMIC DNA]</scope>
    <source>
        <strain evidence="4">UBA9956</strain>
    </source>
</reference>
<name>A0A350H7R8_UNCW3</name>
<dbReference type="PANTHER" id="PTHR43837">
    <property type="entry name" value="RIBOSOMAL PROTEIN S12 METHYLTHIOTRANSFERASE RIMO"/>
    <property type="match status" value="1"/>
</dbReference>
<dbReference type="GO" id="GO:0035599">
    <property type="term" value="F:aspartic acid methylthiotransferase activity"/>
    <property type="evidence" value="ECO:0007669"/>
    <property type="project" value="TreeGrafter"/>
</dbReference>
<evidence type="ECO:0000256" key="1">
    <source>
        <dbReference type="ARBA" id="ARBA00001966"/>
    </source>
</evidence>
<comment type="caution">
    <text evidence="4">The sequence shown here is derived from an EMBL/GenBank/DDBJ whole genome shotgun (WGS) entry which is preliminary data.</text>
</comment>
<feature type="non-terminal residue" evidence="4">
    <location>
        <position position="222"/>
    </location>
</feature>
<keyword evidence="4" id="KW-0689">Ribosomal protein</keyword>
<keyword evidence="4" id="KW-0808">Transferase</keyword>
<dbReference type="Pfam" id="PF04055">
    <property type="entry name" value="Radical_SAM"/>
    <property type="match status" value="1"/>
</dbReference>
<accession>A0A350H7R8</accession>
<dbReference type="InterPro" id="IPR013848">
    <property type="entry name" value="Methylthiotransferase_N"/>
</dbReference>
<dbReference type="Proteomes" id="UP000264062">
    <property type="component" value="Unassembled WGS sequence"/>
</dbReference>
<dbReference type="SFLD" id="SFLDS00029">
    <property type="entry name" value="Radical_SAM"/>
    <property type="match status" value="1"/>
</dbReference>
<feature type="domain" description="MTTase N-terminal" evidence="2">
    <location>
        <begin position="2"/>
        <end position="115"/>
    </location>
</feature>
<dbReference type="PANTHER" id="PTHR43837:SF1">
    <property type="entry name" value="RIBOSOMAL PROTEIN US12 METHYLTHIOTRANSFERASE RIMO"/>
    <property type="match status" value="1"/>
</dbReference>
<dbReference type="PROSITE" id="PS01278">
    <property type="entry name" value="MTTASE_RADICAL"/>
    <property type="match status" value="1"/>
</dbReference>
<dbReference type="Gene3D" id="3.80.30.20">
    <property type="entry name" value="tm_1862 like domain"/>
    <property type="match status" value="1"/>
</dbReference>
<proteinExistence type="predicted"/>
<dbReference type="InterPro" id="IPR020612">
    <property type="entry name" value="Methylthiotransferase_CS"/>
</dbReference>
<dbReference type="InterPro" id="IPR007197">
    <property type="entry name" value="rSAM"/>
</dbReference>
<dbReference type="SUPFAM" id="SSF102114">
    <property type="entry name" value="Radical SAM enzymes"/>
    <property type="match status" value="1"/>
</dbReference>
<evidence type="ECO:0000313" key="5">
    <source>
        <dbReference type="Proteomes" id="UP000264062"/>
    </source>
</evidence>
<dbReference type="Gene3D" id="3.40.50.12160">
    <property type="entry name" value="Methylthiotransferase, N-terminal domain"/>
    <property type="match status" value="1"/>
</dbReference>
<dbReference type="GO" id="GO:0051539">
    <property type="term" value="F:4 iron, 4 sulfur cluster binding"/>
    <property type="evidence" value="ECO:0007669"/>
    <property type="project" value="UniProtKB-KW"/>
</dbReference>
<gene>
    <name evidence="4" type="ORF">DCW38_00120</name>
</gene>
<dbReference type="EMBL" id="DMZY01000004">
    <property type="protein sequence ID" value="HAV91584.1"/>
    <property type="molecule type" value="Genomic_DNA"/>
</dbReference>
<dbReference type="InterPro" id="IPR023404">
    <property type="entry name" value="rSAM_horseshoe"/>
</dbReference>
<evidence type="ECO:0000313" key="4">
    <source>
        <dbReference type="EMBL" id="HAV91584.1"/>
    </source>
</evidence>
<keyword evidence="4" id="KW-0687">Ribonucleoprotein</keyword>
<dbReference type="PROSITE" id="PS51449">
    <property type="entry name" value="MTTASE_N"/>
    <property type="match status" value="1"/>
</dbReference>
<organism evidence="4 5">
    <name type="scientific">candidate division WOR-3 bacterium</name>
    <dbReference type="NCBI Taxonomy" id="2052148"/>
    <lineage>
        <taxon>Bacteria</taxon>
        <taxon>Bacteria division WOR-3</taxon>
    </lineage>
</organism>
<comment type="cofactor">
    <cofactor evidence="1">
        <name>[4Fe-4S] cluster</name>
        <dbReference type="ChEBI" id="CHEBI:49883"/>
    </cofactor>
</comment>
<dbReference type="GO" id="GO:0005840">
    <property type="term" value="C:ribosome"/>
    <property type="evidence" value="ECO:0007669"/>
    <property type="project" value="UniProtKB-KW"/>
</dbReference>
<sequence>MKKILPISLGCVKNQIDLEYLLGKLTKKGFVLTDDFQECDYILLNTCSFINDARRETEEMIEKFKSTGKLIVTGCYPQRVGEKFSEEFGAVKWVLGTEPQKHSAVLATSLKQGKEIHIVNDNPGKYHECRNRLAFDSFHTYIKLSEGCSRRCAFCAIPSIRGKIRSRKKNNIFSEINVLSKSGYKEFNLVSEDTSLYGRDIYSKYFLNDLIKDLSEKESDLL</sequence>
<dbReference type="PROSITE" id="PS51918">
    <property type="entry name" value="RADICAL_SAM"/>
    <property type="match status" value="1"/>
</dbReference>
<dbReference type="InterPro" id="IPR038135">
    <property type="entry name" value="Methylthiotransferase_N_sf"/>
</dbReference>
<dbReference type="InterPro" id="IPR005840">
    <property type="entry name" value="Ribosomal_uS12_MeSTrfase_RimO"/>
</dbReference>
<dbReference type="AlphaFoldDB" id="A0A350H7R8"/>